<evidence type="ECO:0000256" key="2">
    <source>
        <dbReference type="ARBA" id="ARBA00022840"/>
    </source>
</evidence>
<dbReference type="Proteomes" id="UP000642284">
    <property type="component" value="Unassembled WGS sequence"/>
</dbReference>
<sequence length="1060" mass="115718">MRGPPLCATGGTAVNGLEVALAKLAGTVVSAVARSLLTRPPGAGLTDAPVRRRPLPRQRHATADTARLTAVLSGRLAAAHAGLAEHERLAAVDALRDTFAAAGPFDLDRAFAARLDPKLLRAGLPRVDARLGEAAQSLYEELLTACCVHAVEQLTADPSFAARAAVEHTRQLAQTHDLVAGLPRPRPESVSLAFEQRYADFVAETHSRLELFGLTLGGPERTQWPLDTAYISLSVSSEDGASTYQEAMGAPRSTPSRIRVEEALSAGSRLLLRGAAGSGKSTLVQWLALNAARRGFGPELADWNLCVPFVLRLRSFTPTGTLPMPEDFLKAAGIPLQGAAPAGWVAELLTNGRALVLLDGVDEVPLRLRKATEHWLRALIAAFPLARYVVTARPSAIPDDWLTDLGFAGHGLLRMDRDDIRSFVAHWHASAREACPEDGELLDMYESSLITAITTRRDLGRLATNPLMCALLCALNRDRRMQLPRARKELYDAALEMLLVRRDAEREISAVEGVLLGREEQTVLLQRLAYWMIRNGQREAARSEVVEMIDGWLEAMPQVREQGDARTVCAHLLIRSGLLRESLPGSVSFVHRTFQDYLGAKAAVEARDFGALVRNAHDDTWDDVIRMAVGHARLEERARLLRGLLKRASQAKKHHNRLVLLAAAALEHAPELDPAVRAEVQSCTEGLLPPRSIEEAKQLAKVPLVVELLPGPSDDLDEESAAAVVRTAKLVKGDAALSVVARFKGDERFAVAHEIGTGWDDFPVQDYVDSVLRDRMHSQAYLYARSPAQVQALAQLPQLRRLALSGDHGLPAELLALDRLEWLLTYDNGSLTDLYPLRTLRKLRLLCLRECYAIADLAPLAETTLEVLYLYALHPGLDLRHLRAMDRLQRLSIDFPAGLAQIGDLDVGEQLTALGMFREAAVIGLGGLERWPRLDWLSLAGTPQIAEFAGRSALPGLRTLQILDADFAPADVVAQQSLTTLWLGTCHITGGLEPLRELPGLRQVRFAKCTTASGAPLDLSPLAGLDDLNVIVEDDTPVRSNNVIPKDRLSLRRASNSYLV</sequence>
<keyword evidence="5" id="KW-1185">Reference proteome</keyword>
<dbReference type="Pfam" id="PF05729">
    <property type="entry name" value="NACHT"/>
    <property type="match status" value="1"/>
</dbReference>
<protein>
    <submittedName>
        <fullName evidence="4">NACHT domain-containing protein</fullName>
    </submittedName>
</protein>
<accession>A0ABR7SA35</accession>
<dbReference type="SUPFAM" id="SSF52058">
    <property type="entry name" value="L domain-like"/>
    <property type="match status" value="1"/>
</dbReference>
<reference evidence="4 5" key="1">
    <citation type="submission" date="2020-08" db="EMBL/GenBank/DDBJ databases">
        <title>Genemic of Streptomyces polyaspartic.</title>
        <authorList>
            <person name="Liu W."/>
        </authorList>
    </citation>
    <scope>NUCLEOTIDE SEQUENCE [LARGE SCALE GENOMIC DNA]</scope>
    <source>
        <strain evidence="4 5">TRM66268-LWL</strain>
    </source>
</reference>
<dbReference type="PROSITE" id="PS50837">
    <property type="entry name" value="NACHT"/>
    <property type="match status" value="1"/>
</dbReference>
<dbReference type="PANTHER" id="PTHR46844:SF1">
    <property type="entry name" value="SLR5058 PROTEIN"/>
    <property type="match status" value="1"/>
</dbReference>
<evidence type="ECO:0000259" key="3">
    <source>
        <dbReference type="PROSITE" id="PS50837"/>
    </source>
</evidence>
<dbReference type="InterPro" id="IPR027417">
    <property type="entry name" value="P-loop_NTPase"/>
</dbReference>
<evidence type="ECO:0000313" key="4">
    <source>
        <dbReference type="EMBL" id="MBC9711827.1"/>
    </source>
</evidence>
<dbReference type="Gene3D" id="3.40.50.300">
    <property type="entry name" value="P-loop containing nucleotide triphosphate hydrolases"/>
    <property type="match status" value="1"/>
</dbReference>
<dbReference type="EMBL" id="JACTVJ010000004">
    <property type="protein sequence ID" value="MBC9711827.1"/>
    <property type="molecule type" value="Genomic_DNA"/>
</dbReference>
<dbReference type="InterPro" id="IPR007111">
    <property type="entry name" value="NACHT_NTPase"/>
</dbReference>
<evidence type="ECO:0000256" key="1">
    <source>
        <dbReference type="ARBA" id="ARBA00022741"/>
    </source>
</evidence>
<keyword evidence="1" id="KW-0547">Nucleotide-binding</keyword>
<dbReference type="Pfam" id="PF22733">
    <property type="entry name" value="NNH1"/>
    <property type="match status" value="1"/>
</dbReference>
<dbReference type="SUPFAM" id="SSF52540">
    <property type="entry name" value="P-loop containing nucleoside triphosphate hydrolases"/>
    <property type="match status" value="1"/>
</dbReference>
<dbReference type="InterPro" id="IPR032675">
    <property type="entry name" value="LRR_dom_sf"/>
</dbReference>
<dbReference type="Gene3D" id="3.80.10.10">
    <property type="entry name" value="Ribonuclease Inhibitor"/>
    <property type="match status" value="1"/>
</dbReference>
<feature type="domain" description="NACHT" evidence="3">
    <location>
        <begin position="268"/>
        <end position="605"/>
    </location>
</feature>
<organism evidence="4 5">
    <name type="scientific">Streptomyces polyasparticus</name>
    <dbReference type="NCBI Taxonomy" id="2767826"/>
    <lineage>
        <taxon>Bacteria</taxon>
        <taxon>Bacillati</taxon>
        <taxon>Actinomycetota</taxon>
        <taxon>Actinomycetes</taxon>
        <taxon>Kitasatosporales</taxon>
        <taxon>Streptomycetaceae</taxon>
        <taxon>Streptomyces</taxon>
    </lineage>
</organism>
<gene>
    <name evidence="4" type="ORF">H9Y04_04490</name>
</gene>
<keyword evidence="2" id="KW-0067">ATP-binding</keyword>
<dbReference type="InterPro" id="IPR054547">
    <property type="entry name" value="NNH1"/>
</dbReference>
<proteinExistence type="predicted"/>
<dbReference type="PANTHER" id="PTHR46844">
    <property type="entry name" value="SLR5058 PROTEIN"/>
    <property type="match status" value="1"/>
</dbReference>
<comment type="caution">
    <text evidence="4">The sequence shown here is derived from an EMBL/GenBank/DDBJ whole genome shotgun (WGS) entry which is preliminary data.</text>
</comment>
<name>A0ABR7SA35_9ACTN</name>
<evidence type="ECO:0000313" key="5">
    <source>
        <dbReference type="Proteomes" id="UP000642284"/>
    </source>
</evidence>